<gene>
    <name evidence="9" type="ORF">Q765_10100</name>
</gene>
<dbReference type="STRING" id="1121895.GCA_000378485_03047"/>
<dbReference type="PANTHER" id="PTHR43536:SF1">
    <property type="entry name" value="MANNOSYLGLYCOPROTEIN ENDO-BETA-MANNOSIDASE"/>
    <property type="match status" value="1"/>
</dbReference>
<dbReference type="InterPro" id="IPR008979">
    <property type="entry name" value="Galactose-bd-like_sf"/>
</dbReference>
<evidence type="ECO:0000259" key="7">
    <source>
        <dbReference type="Pfam" id="PF18368"/>
    </source>
</evidence>
<dbReference type="Pfam" id="PF22666">
    <property type="entry name" value="Glyco_hydro_2_N2"/>
    <property type="match status" value="1"/>
</dbReference>
<dbReference type="InterPro" id="IPR006102">
    <property type="entry name" value="Ig-like_GH2"/>
</dbReference>
<dbReference type="AlphaFoldDB" id="A0A0A2M537"/>
<dbReference type="eggNOG" id="COG3250">
    <property type="taxonomic scope" value="Bacteria"/>
</dbReference>
<feature type="domain" description="Beta-mannosidase-like galactose-binding" evidence="8">
    <location>
        <begin position="58"/>
        <end position="225"/>
    </location>
</feature>
<dbReference type="PANTHER" id="PTHR43536">
    <property type="entry name" value="MANNOSYLGLYCOPROTEIN ENDO-BETA-MANNOSIDASE"/>
    <property type="match status" value="1"/>
</dbReference>
<evidence type="ECO:0000256" key="4">
    <source>
        <dbReference type="SAM" id="SignalP"/>
    </source>
</evidence>
<comment type="caution">
    <text evidence="9">The sequence shown here is derived from an EMBL/GenBank/DDBJ whole genome shotgun (WGS) entry which is preliminary data.</text>
</comment>
<feature type="signal peptide" evidence="4">
    <location>
        <begin position="1"/>
        <end position="26"/>
    </location>
</feature>
<keyword evidence="3" id="KW-0326">Glycosidase</keyword>
<evidence type="ECO:0000259" key="5">
    <source>
        <dbReference type="Pfam" id="PF00703"/>
    </source>
</evidence>
<organism evidence="9 10">
    <name type="scientific">Flavobacterium rivuli WB 3.3-2 = DSM 21788</name>
    <dbReference type="NCBI Taxonomy" id="1121895"/>
    <lineage>
        <taxon>Bacteria</taxon>
        <taxon>Pseudomonadati</taxon>
        <taxon>Bacteroidota</taxon>
        <taxon>Flavobacteriia</taxon>
        <taxon>Flavobacteriales</taxon>
        <taxon>Flavobacteriaceae</taxon>
        <taxon>Flavobacterium</taxon>
    </lineage>
</organism>
<evidence type="ECO:0000259" key="8">
    <source>
        <dbReference type="Pfam" id="PF22666"/>
    </source>
</evidence>
<dbReference type="EMBL" id="JRLX01000009">
    <property type="protein sequence ID" value="KGO86568.1"/>
    <property type="molecule type" value="Genomic_DNA"/>
</dbReference>
<dbReference type="InterPro" id="IPR041351">
    <property type="entry name" value="Ig_GlcNase"/>
</dbReference>
<dbReference type="InterPro" id="IPR013783">
    <property type="entry name" value="Ig-like_fold"/>
</dbReference>
<accession>A0A0A2M537</accession>
<dbReference type="Gene3D" id="2.60.40.10">
    <property type="entry name" value="Immunoglobulins"/>
    <property type="match status" value="3"/>
</dbReference>
<dbReference type="SUPFAM" id="SSF49303">
    <property type="entry name" value="beta-Galactosidase/glucuronidase domain"/>
    <property type="match status" value="3"/>
</dbReference>
<evidence type="ECO:0000259" key="6">
    <source>
        <dbReference type="Pfam" id="PF02836"/>
    </source>
</evidence>
<keyword evidence="2 9" id="KW-0378">Hydrolase</keyword>
<feature type="domain" description="Glycoside hydrolase family 2 immunoglobulin-like beta-sandwich" evidence="5">
    <location>
        <begin position="235"/>
        <end position="349"/>
    </location>
</feature>
<dbReference type="Pfam" id="PF00703">
    <property type="entry name" value="Glyco_hydro_2"/>
    <property type="match status" value="1"/>
</dbReference>
<comment type="similarity">
    <text evidence="1">Belongs to the glycosyl hydrolase 2 family.</text>
</comment>
<reference evidence="9 10" key="1">
    <citation type="submission" date="2013-09" db="EMBL/GenBank/DDBJ databases">
        <authorList>
            <person name="Zeng Z."/>
            <person name="Chen C."/>
        </authorList>
    </citation>
    <scope>NUCLEOTIDE SEQUENCE [LARGE SCALE GENOMIC DNA]</scope>
    <source>
        <strain evidence="9 10">WB 3.3-2</strain>
    </source>
</reference>
<feature type="domain" description="Glycoside hydrolase family 2 catalytic" evidence="6">
    <location>
        <begin position="363"/>
        <end position="504"/>
    </location>
</feature>
<dbReference type="Pfam" id="PF18368">
    <property type="entry name" value="Ig_GlcNase"/>
    <property type="match status" value="1"/>
</dbReference>
<evidence type="ECO:0000313" key="10">
    <source>
        <dbReference type="Proteomes" id="UP000030152"/>
    </source>
</evidence>
<dbReference type="InterPro" id="IPR043534">
    <property type="entry name" value="EBDG/EBM"/>
</dbReference>
<dbReference type="InterPro" id="IPR054593">
    <property type="entry name" value="Beta-mannosidase-like_N2"/>
</dbReference>
<evidence type="ECO:0000256" key="3">
    <source>
        <dbReference type="ARBA" id="ARBA00023295"/>
    </source>
</evidence>
<evidence type="ECO:0000256" key="2">
    <source>
        <dbReference type="ARBA" id="ARBA00022801"/>
    </source>
</evidence>
<dbReference type="InterPro" id="IPR017853">
    <property type="entry name" value="GH"/>
</dbReference>
<keyword evidence="4" id="KW-0732">Signal</keyword>
<evidence type="ECO:0000256" key="1">
    <source>
        <dbReference type="ARBA" id="ARBA00007401"/>
    </source>
</evidence>
<proteinExistence type="inferred from homology"/>
<dbReference type="SUPFAM" id="SSF49785">
    <property type="entry name" value="Galactose-binding domain-like"/>
    <property type="match status" value="1"/>
</dbReference>
<keyword evidence="10" id="KW-1185">Reference proteome</keyword>
<feature type="domain" description="Exo-beta-D-glucosaminidase Ig-fold" evidence="7">
    <location>
        <begin position="745"/>
        <end position="853"/>
    </location>
</feature>
<protein>
    <submittedName>
        <fullName evidence="9">Glycoside hydrolase</fullName>
    </submittedName>
</protein>
<evidence type="ECO:0000313" key="9">
    <source>
        <dbReference type="EMBL" id="KGO86568.1"/>
    </source>
</evidence>
<dbReference type="SUPFAM" id="SSF51445">
    <property type="entry name" value="(Trans)glycosidases"/>
    <property type="match status" value="1"/>
</dbReference>
<dbReference type="InterPro" id="IPR036156">
    <property type="entry name" value="Beta-gal/glucu_dom_sf"/>
</dbReference>
<feature type="chain" id="PRO_5002002740" evidence="4">
    <location>
        <begin position="27"/>
        <end position="892"/>
    </location>
</feature>
<dbReference type="Pfam" id="PF02836">
    <property type="entry name" value="Glyco_hydro_2_C"/>
    <property type="match status" value="1"/>
</dbReference>
<name>A0A0A2M537_9FLAO</name>
<dbReference type="InterPro" id="IPR006103">
    <property type="entry name" value="Glyco_hydro_2_cat"/>
</dbReference>
<dbReference type="Gene3D" id="2.60.120.260">
    <property type="entry name" value="Galactose-binding domain-like"/>
    <property type="match status" value="1"/>
</dbReference>
<sequence>MYKNTTMHISITRLLLFALLSFSAFAQTPANVTLTNGWQLQDIAKVQDSGEKISTLDYKANNWYTATVPGTVLTSLVNNKVYPDPMYGENNRPEIISEYLCHTSYWYKTKVTVPKSYDGKAIWLNFDGVNYEATIYVNGKKAGTIKGAFARGVFNITPFVTAGKEAAIAVLIAPQPNPGISHEHNIATGMGKNGLYSSYDGPTFLCSIGWDWIPAIRDRNSGIWQKVFLSATDAVSIKDPFVVTDLPLPATDKAAIKIETTLQNNTNASQTGVLKGSIGNVTFQQNVTVPANTLSIVYFTPEAFKQLNFKNPKLWWPNGYGRQDLYNLKLSFELNGKVSDERELKFGIREYEYAVPSSEFLTISVNGVQVICKGGNWGMDDAMKRVTPERLEAQIKMHQQANYTMIRNWVGQSTNEMLYDLCDKYGLMIWDEFFQANPGDGPNPADVDLYLYNVQEKILRYRTHPSIAVWCARNEGFPPKKIDDALKIMLGKLDTSRLYQASSTDGKGVRSHGPYSWRKPEEFYTIEEAFKTETGTMSIPTLESVQGMMPQKDWEEINDDWAQHDFAKGAQKAQLFPDIINERYGKIKNLADFVRKSQLANYESYRAMYEGRFAKLFDPVTGVITWMSHPAQPSFVWQLYHYDLEPNASLFAVKKACEAIHIQFNEKEGNVQVINSTPQALAKAKVHTAIYDINGKLLQKTDVTIDAPKYKATGLPKLQLPQNLTAVYFIKLQLTDAKGKVLSDNFYWKGSQPDNMQALDVLPVVNIKATATKRTEGSKCFIDITLSNPTDKPAVMAHLQLRKSKSDTRVLPVYYTDNYVSLLGGESKKITIEAAIADFNGEDALILVDGLNVGITDINANGVAVKLNKNTQVSTWPETGLPWSPFFVEDKK</sequence>
<dbReference type="Proteomes" id="UP000030152">
    <property type="component" value="Unassembled WGS sequence"/>
</dbReference>
<dbReference type="GO" id="GO:0004553">
    <property type="term" value="F:hydrolase activity, hydrolyzing O-glycosyl compounds"/>
    <property type="evidence" value="ECO:0007669"/>
    <property type="project" value="InterPro"/>
</dbReference>
<dbReference type="GO" id="GO:0005975">
    <property type="term" value="P:carbohydrate metabolic process"/>
    <property type="evidence" value="ECO:0007669"/>
    <property type="project" value="InterPro"/>
</dbReference>
<dbReference type="Gene3D" id="3.20.20.80">
    <property type="entry name" value="Glycosidases"/>
    <property type="match status" value="1"/>
</dbReference>